<dbReference type="PANTHER" id="PTHR11707">
    <property type="entry name" value="L-ASPARAGINASE"/>
    <property type="match status" value="1"/>
</dbReference>
<dbReference type="Gene3D" id="3.40.50.40">
    <property type="match status" value="1"/>
</dbReference>
<accession>A0ABQ6CGM4</accession>
<dbReference type="SMART" id="SM00870">
    <property type="entry name" value="Asparaginase"/>
    <property type="match status" value="1"/>
</dbReference>
<dbReference type="SUPFAM" id="SSF53774">
    <property type="entry name" value="Glutaminase/Asparaginase"/>
    <property type="match status" value="1"/>
</dbReference>
<comment type="caution">
    <text evidence="6">The sequence shown here is derived from an EMBL/GenBank/DDBJ whole genome shotgun (WGS) entry which is preliminary data.</text>
</comment>
<protein>
    <submittedName>
        <fullName evidence="6">L-asparaginase 2</fullName>
    </submittedName>
</protein>
<feature type="domain" description="L-asparaginase N-terminal" evidence="4">
    <location>
        <begin position="1"/>
        <end position="155"/>
    </location>
</feature>
<sequence>MPEVAELAELTSDQPVSVDSFKIDNPILLAIARSVLAAVANPRIDAVVVTHGTDTLEETAYFLHLAVRTVKPIVVVGAMRPANALSADGPLNLYNAVLIATSHASSGKGVLIVANNHVFGARDLAKRDTSAIGAIEGMKYGILAEISGDRVDFTHFPAKPHTVHSEFDLAQVEALPDVDIMFDHQGAGDHLYRASLEAGATAIVVAGMGNGSLSVGARQGALLAHQIGIPFIRASRTGQGIVAPLKSDVALGIIAGNSLTPQKARILAMLAIAHRKSGADLQAIFDRY</sequence>
<dbReference type="Proteomes" id="UP001156882">
    <property type="component" value="Unassembled WGS sequence"/>
</dbReference>
<dbReference type="InterPro" id="IPR004550">
    <property type="entry name" value="AsnASE_II"/>
</dbReference>
<dbReference type="Pfam" id="PF17763">
    <property type="entry name" value="Asparaginase_C"/>
    <property type="match status" value="1"/>
</dbReference>
<gene>
    <name evidence="6" type="primary">ansZ</name>
    <name evidence="6" type="ORF">GCM10007874_18650</name>
</gene>
<feature type="domain" description="Asparaginase/glutaminase C-terminal" evidence="5">
    <location>
        <begin position="177"/>
        <end position="285"/>
    </location>
</feature>
<dbReference type="InterPro" id="IPR040919">
    <property type="entry name" value="Asparaginase_C"/>
</dbReference>
<dbReference type="InterPro" id="IPR027474">
    <property type="entry name" value="L-asparaginase_N"/>
</dbReference>
<dbReference type="EMBL" id="BSPC01000015">
    <property type="protein sequence ID" value="GLS18848.1"/>
    <property type="molecule type" value="Genomic_DNA"/>
</dbReference>
<dbReference type="InterPro" id="IPR027475">
    <property type="entry name" value="Asparaginase/glutaminase_AS2"/>
</dbReference>
<evidence type="ECO:0000313" key="6">
    <source>
        <dbReference type="EMBL" id="GLS18848.1"/>
    </source>
</evidence>
<evidence type="ECO:0000259" key="4">
    <source>
        <dbReference type="Pfam" id="PF00710"/>
    </source>
</evidence>
<dbReference type="PROSITE" id="PS51732">
    <property type="entry name" value="ASN_GLN_ASE_3"/>
    <property type="match status" value="1"/>
</dbReference>
<reference evidence="7" key="1">
    <citation type="journal article" date="2019" name="Int. J. Syst. Evol. Microbiol.">
        <title>The Global Catalogue of Microorganisms (GCM) 10K type strain sequencing project: providing services to taxonomists for standard genome sequencing and annotation.</title>
        <authorList>
            <consortium name="The Broad Institute Genomics Platform"/>
            <consortium name="The Broad Institute Genome Sequencing Center for Infectious Disease"/>
            <person name="Wu L."/>
            <person name="Ma J."/>
        </authorList>
    </citation>
    <scope>NUCLEOTIDE SEQUENCE [LARGE SCALE GENOMIC DNA]</scope>
    <source>
        <strain evidence="7">NBRC 101365</strain>
    </source>
</reference>
<evidence type="ECO:0000313" key="7">
    <source>
        <dbReference type="Proteomes" id="UP001156882"/>
    </source>
</evidence>
<evidence type="ECO:0000256" key="1">
    <source>
        <dbReference type="ARBA" id="ARBA00010518"/>
    </source>
</evidence>
<keyword evidence="7" id="KW-1185">Reference proteome</keyword>
<dbReference type="Gene3D" id="3.40.50.1170">
    <property type="entry name" value="L-asparaginase, N-terminal domain"/>
    <property type="match status" value="1"/>
</dbReference>
<dbReference type="InterPro" id="IPR037152">
    <property type="entry name" value="L-asparaginase_N_sf"/>
</dbReference>
<feature type="active site" evidence="3">
    <location>
        <position position="53"/>
    </location>
</feature>
<organism evidence="6 7">
    <name type="scientific">Labrys miyagiensis</name>
    <dbReference type="NCBI Taxonomy" id="346912"/>
    <lineage>
        <taxon>Bacteria</taxon>
        <taxon>Pseudomonadati</taxon>
        <taxon>Pseudomonadota</taxon>
        <taxon>Alphaproteobacteria</taxon>
        <taxon>Hyphomicrobiales</taxon>
        <taxon>Xanthobacteraceae</taxon>
        <taxon>Labrys</taxon>
    </lineage>
</organism>
<dbReference type="PANTHER" id="PTHR11707:SF28">
    <property type="entry name" value="60 KDA LYSOPHOSPHOLIPASE"/>
    <property type="match status" value="1"/>
</dbReference>
<dbReference type="PIRSF" id="PIRSF001220">
    <property type="entry name" value="L-ASNase_gatD"/>
    <property type="match status" value="1"/>
</dbReference>
<dbReference type="PROSITE" id="PS00917">
    <property type="entry name" value="ASN_GLN_ASE_2"/>
    <property type="match status" value="1"/>
</dbReference>
<dbReference type="PRINTS" id="PR00139">
    <property type="entry name" value="ASNGLNASE"/>
</dbReference>
<evidence type="ECO:0000256" key="3">
    <source>
        <dbReference type="PROSITE-ProRule" id="PRU10100"/>
    </source>
</evidence>
<dbReference type="Pfam" id="PF00710">
    <property type="entry name" value="Asparaginase"/>
    <property type="match status" value="1"/>
</dbReference>
<evidence type="ECO:0000256" key="2">
    <source>
        <dbReference type="ARBA" id="ARBA00022801"/>
    </source>
</evidence>
<evidence type="ECO:0000259" key="5">
    <source>
        <dbReference type="Pfam" id="PF17763"/>
    </source>
</evidence>
<proteinExistence type="inferred from homology"/>
<dbReference type="PIRSF" id="PIRSF500176">
    <property type="entry name" value="L_ASNase"/>
    <property type="match status" value="1"/>
</dbReference>
<comment type="similarity">
    <text evidence="1">Belongs to the asparaginase 1 family.</text>
</comment>
<keyword evidence="2" id="KW-0378">Hydrolase</keyword>
<dbReference type="InterPro" id="IPR006034">
    <property type="entry name" value="Asparaginase/glutaminase-like"/>
</dbReference>
<dbReference type="InterPro" id="IPR036152">
    <property type="entry name" value="Asp/glu_Ase-like_sf"/>
</dbReference>
<dbReference type="CDD" id="cd08964">
    <property type="entry name" value="L-asparaginase_II"/>
    <property type="match status" value="1"/>
</dbReference>
<dbReference type="InterPro" id="IPR027473">
    <property type="entry name" value="L-asparaginase_C"/>
</dbReference>
<name>A0ABQ6CGM4_9HYPH</name>